<dbReference type="Gramene" id="Solyc10g079135.1.1">
    <property type="protein sequence ID" value="Solyc10g079135.1.1"/>
    <property type="gene ID" value="Solyc10g079135.1"/>
</dbReference>
<organism evidence="1">
    <name type="scientific">Solanum lycopersicum</name>
    <name type="common">Tomato</name>
    <name type="synonym">Lycopersicon esculentum</name>
    <dbReference type="NCBI Taxonomy" id="4081"/>
    <lineage>
        <taxon>Eukaryota</taxon>
        <taxon>Viridiplantae</taxon>
        <taxon>Streptophyta</taxon>
        <taxon>Embryophyta</taxon>
        <taxon>Tracheophyta</taxon>
        <taxon>Spermatophyta</taxon>
        <taxon>Magnoliopsida</taxon>
        <taxon>eudicotyledons</taxon>
        <taxon>Gunneridae</taxon>
        <taxon>Pentapetalae</taxon>
        <taxon>asterids</taxon>
        <taxon>lamiids</taxon>
        <taxon>Solanales</taxon>
        <taxon>Solanaceae</taxon>
        <taxon>Solanoideae</taxon>
        <taxon>Solaneae</taxon>
        <taxon>Solanum</taxon>
        <taxon>Solanum subgen. Lycopersicon</taxon>
    </lineage>
</organism>
<dbReference type="AlphaFoldDB" id="A0A3Q7IKE5"/>
<dbReference type="EnsemblPlants" id="Solyc10g079135.1.1">
    <property type="protein sequence ID" value="Solyc10g079135.1.1"/>
    <property type="gene ID" value="Solyc10g079135.1"/>
</dbReference>
<accession>A0A3Q7IKE5</accession>
<dbReference type="InParanoid" id="A0A3Q7IKE5"/>
<dbReference type="Proteomes" id="UP000004994">
    <property type="component" value="Chromosome 10"/>
</dbReference>
<reference evidence="1" key="1">
    <citation type="journal article" date="2012" name="Nature">
        <title>The tomato genome sequence provides insights into fleshy fruit evolution.</title>
        <authorList>
            <consortium name="Tomato Genome Consortium"/>
        </authorList>
    </citation>
    <scope>NUCLEOTIDE SEQUENCE [LARGE SCALE GENOMIC DNA]</scope>
    <source>
        <strain evidence="1">cv. Heinz 1706</strain>
    </source>
</reference>
<protein>
    <submittedName>
        <fullName evidence="1">Uncharacterized protein</fullName>
    </submittedName>
</protein>
<sequence>MDHYGLLIAMTECQHPIEWKQQHYYSRWIKKLGYFNFSNTFPEETSRWIMSARYTLLNILYASKLPIYF</sequence>
<name>A0A3Q7IKE5_SOLLC</name>
<keyword evidence="2" id="KW-1185">Reference proteome</keyword>
<reference evidence="1" key="2">
    <citation type="submission" date="2019-01" db="UniProtKB">
        <authorList>
            <consortium name="EnsemblPlants"/>
        </authorList>
    </citation>
    <scope>IDENTIFICATION</scope>
    <source>
        <strain evidence="1">cv. Heinz 1706</strain>
    </source>
</reference>
<evidence type="ECO:0000313" key="1">
    <source>
        <dbReference type="EnsemblPlants" id="Solyc10g079135.1.1"/>
    </source>
</evidence>
<evidence type="ECO:0000313" key="2">
    <source>
        <dbReference type="Proteomes" id="UP000004994"/>
    </source>
</evidence>
<proteinExistence type="predicted"/>